<organism evidence="1">
    <name type="scientific">Arundo donax</name>
    <name type="common">Giant reed</name>
    <name type="synonym">Donax arundinaceus</name>
    <dbReference type="NCBI Taxonomy" id="35708"/>
    <lineage>
        <taxon>Eukaryota</taxon>
        <taxon>Viridiplantae</taxon>
        <taxon>Streptophyta</taxon>
        <taxon>Embryophyta</taxon>
        <taxon>Tracheophyta</taxon>
        <taxon>Spermatophyta</taxon>
        <taxon>Magnoliopsida</taxon>
        <taxon>Liliopsida</taxon>
        <taxon>Poales</taxon>
        <taxon>Poaceae</taxon>
        <taxon>PACMAD clade</taxon>
        <taxon>Arundinoideae</taxon>
        <taxon>Arundineae</taxon>
        <taxon>Arundo</taxon>
    </lineage>
</organism>
<reference evidence="1" key="1">
    <citation type="submission" date="2014-09" db="EMBL/GenBank/DDBJ databases">
        <authorList>
            <person name="Magalhaes I.L.F."/>
            <person name="Oliveira U."/>
            <person name="Santos F.R."/>
            <person name="Vidigal T.H.D.A."/>
            <person name="Brescovit A.D."/>
            <person name="Santos A.J."/>
        </authorList>
    </citation>
    <scope>NUCLEOTIDE SEQUENCE</scope>
    <source>
        <tissue evidence="1">Shoot tissue taken approximately 20 cm above the soil surface</tissue>
    </source>
</reference>
<evidence type="ECO:0000313" key="1">
    <source>
        <dbReference type="EMBL" id="JAD14305.1"/>
    </source>
</evidence>
<proteinExistence type="predicted"/>
<sequence length="50" mass="5465">MSAILSPLRQESNVCTVVEFHSSTICTKHTVFRDLFCHTATGHGVAFSVV</sequence>
<accession>A0A0A8XP74</accession>
<dbReference type="AlphaFoldDB" id="A0A0A8XP74"/>
<protein>
    <submittedName>
        <fullName evidence="1">Uncharacterized protein</fullName>
    </submittedName>
</protein>
<dbReference type="EMBL" id="GBRH01283590">
    <property type="protein sequence ID" value="JAD14305.1"/>
    <property type="molecule type" value="Transcribed_RNA"/>
</dbReference>
<name>A0A0A8XP74_ARUDO</name>
<reference evidence="1" key="2">
    <citation type="journal article" date="2015" name="Data Brief">
        <title>Shoot transcriptome of the giant reed, Arundo donax.</title>
        <authorList>
            <person name="Barrero R.A."/>
            <person name="Guerrero F.D."/>
            <person name="Moolhuijzen P."/>
            <person name="Goolsby J.A."/>
            <person name="Tidwell J."/>
            <person name="Bellgard S.E."/>
            <person name="Bellgard M.I."/>
        </authorList>
    </citation>
    <scope>NUCLEOTIDE SEQUENCE</scope>
    <source>
        <tissue evidence="1">Shoot tissue taken approximately 20 cm above the soil surface</tissue>
    </source>
</reference>